<feature type="domain" description="Plastocyanin-like" evidence="7">
    <location>
        <begin position="476"/>
        <end position="600"/>
    </location>
</feature>
<dbReference type="Gene3D" id="2.60.40.420">
    <property type="entry name" value="Cupredoxins - blue copper proteins"/>
    <property type="match status" value="3"/>
</dbReference>
<comment type="similarity">
    <text evidence="1">Belongs to the multicopper oxidase family.</text>
</comment>
<keyword evidence="10" id="KW-1185">Reference proteome</keyword>
<feature type="domain" description="Plastocyanin-like" evidence="6">
    <location>
        <begin position="204"/>
        <end position="351"/>
    </location>
</feature>
<dbReference type="EMBL" id="CAQQ02059767">
    <property type="status" value="NOT_ANNOTATED_CDS"/>
    <property type="molecule type" value="Genomic_DNA"/>
</dbReference>
<dbReference type="InterPro" id="IPR011706">
    <property type="entry name" value="Cu-oxidase_C"/>
</dbReference>
<dbReference type="Pfam" id="PF00394">
    <property type="entry name" value="Cu-oxidase"/>
    <property type="match status" value="1"/>
</dbReference>
<sequence length="622" mass="70340">MLFLIFLGLILSCDVILSQKLDIHENDGSLCNRDCVEGENRICYFKFVLEHYHAMGPACGRCAWGNYEDCFNDQCVIGDMTEKGCQTINRQIPGPPIHVCKNDIVVVDVANFASGTAATLHWHGMHMRDTPFMDGVPFVTQCPIIYGNTFRYNFNASEPGTHFYHSHSGHHKINGQYGALIVREPIGNDPNILEYDVDSPGHDIVLSDWQHSYGEQLFPGLPSYGGIFPDSVLINGIGTYLNVTTHRRFQKRSRKRLPRGSGKAPSFRLINSISHACPFQIQVEDHTMVVIASDGFNVKPKIVDTLVINSGERYDFVVNANRPFGDYWIRVRGLGTCAIHPIESYALLRYINNANDKNEIVDFHSLKRKPSYNLEYPSGVVLNHPNASCFSCSDHCVTELEAHDVDEELYSAEPNKVFFLSFNNYVVSNEEIFKKGFYRHFVNLGGNLTINGAMSGISMTYPTYPPLTQPENIDESHFCDENNLPAYCQNKTICPCIHRIKVNLGDIVELVIVDDNNTPGRMHHPFHLHGFRFMVKDMGQHPLKIPMTVPLARSMRDTITIPSYGYAIFRFRADNPGFWLMHCHYEWHVHIGMGLLVQVGEVDQMVKAPNGFPKCGDFVPDI</sequence>
<dbReference type="PANTHER" id="PTHR11709">
    <property type="entry name" value="MULTI-COPPER OXIDASE"/>
    <property type="match status" value="1"/>
</dbReference>
<evidence type="ECO:0000313" key="10">
    <source>
        <dbReference type="Proteomes" id="UP000015102"/>
    </source>
</evidence>
<dbReference type="InterPro" id="IPR033138">
    <property type="entry name" value="Cu_oxidase_CS"/>
</dbReference>
<dbReference type="FunFam" id="2.60.40.420:FF:000045">
    <property type="entry name" value="Laccase 2"/>
    <property type="match status" value="1"/>
</dbReference>
<dbReference type="PANTHER" id="PTHR11709:SF394">
    <property type="entry name" value="FI03373P-RELATED"/>
    <property type="match status" value="1"/>
</dbReference>
<keyword evidence="2" id="KW-0479">Metal-binding</keyword>
<dbReference type="GO" id="GO:0006826">
    <property type="term" value="P:iron ion transport"/>
    <property type="evidence" value="ECO:0007669"/>
    <property type="project" value="TreeGrafter"/>
</dbReference>
<dbReference type="STRING" id="36166.T1GHN8"/>
<dbReference type="FunFam" id="2.60.40.420:FF:000031">
    <property type="entry name" value="Laccase-2 isoform A"/>
    <property type="match status" value="1"/>
</dbReference>
<reference evidence="9" key="2">
    <citation type="submission" date="2015-06" db="UniProtKB">
        <authorList>
            <consortium name="EnsemblMetazoa"/>
        </authorList>
    </citation>
    <scope>IDENTIFICATION</scope>
</reference>
<dbReference type="CDD" id="cd13905">
    <property type="entry name" value="CuRO_3_tcLLC2_insect_like"/>
    <property type="match status" value="1"/>
</dbReference>
<dbReference type="InterPro" id="IPR045087">
    <property type="entry name" value="Cu-oxidase_fam"/>
</dbReference>
<dbReference type="SUPFAM" id="SSF49503">
    <property type="entry name" value="Cupredoxins"/>
    <property type="match status" value="3"/>
</dbReference>
<dbReference type="GO" id="GO:0005886">
    <property type="term" value="C:plasma membrane"/>
    <property type="evidence" value="ECO:0007669"/>
    <property type="project" value="TreeGrafter"/>
</dbReference>
<dbReference type="Proteomes" id="UP000015102">
    <property type="component" value="Unassembled WGS sequence"/>
</dbReference>
<keyword evidence="4" id="KW-0186">Copper</keyword>
<dbReference type="HOGENOM" id="CLU_006504_8_1_1"/>
<keyword evidence="5" id="KW-0732">Signal</keyword>
<organism evidence="9 10">
    <name type="scientific">Megaselia scalaris</name>
    <name type="common">Humpbacked fly</name>
    <name type="synonym">Phora scalaris</name>
    <dbReference type="NCBI Taxonomy" id="36166"/>
    <lineage>
        <taxon>Eukaryota</taxon>
        <taxon>Metazoa</taxon>
        <taxon>Ecdysozoa</taxon>
        <taxon>Arthropoda</taxon>
        <taxon>Hexapoda</taxon>
        <taxon>Insecta</taxon>
        <taxon>Pterygota</taxon>
        <taxon>Neoptera</taxon>
        <taxon>Endopterygota</taxon>
        <taxon>Diptera</taxon>
        <taxon>Brachycera</taxon>
        <taxon>Muscomorpha</taxon>
        <taxon>Platypezoidea</taxon>
        <taxon>Phoridae</taxon>
        <taxon>Megaseliini</taxon>
        <taxon>Megaselia</taxon>
    </lineage>
</organism>
<dbReference type="GO" id="GO:0016491">
    <property type="term" value="F:oxidoreductase activity"/>
    <property type="evidence" value="ECO:0007669"/>
    <property type="project" value="UniProtKB-KW"/>
</dbReference>
<evidence type="ECO:0000256" key="2">
    <source>
        <dbReference type="ARBA" id="ARBA00022723"/>
    </source>
</evidence>
<feature type="signal peptide" evidence="5">
    <location>
        <begin position="1"/>
        <end position="18"/>
    </location>
</feature>
<dbReference type="Pfam" id="PF07732">
    <property type="entry name" value="Cu-oxidase_3"/>
    <property type="match status" value="1"/>
</dbReference>
<dbReference type="CDD" id="cd13884">
    <property type="entry name" value="CuRO_2_tcLCC_insect_like"/>
    <property type="match status" value="1"/>
</dbReference>
<dbReference type="InterPro" id="IPR002355">
    <property type="entry name" value="Cu_oxidase_Cu_BS"/>
</dbReference>
<dbReference type="EMBL" id="CAQQ02059768">
    <property type="status" value="NOT_ANNOTATED_CDS"/>
    <property type="molecule type" value="Genomic_DNA"/>
</dbReference>
<dbReference type="InterPro" id="IPR001117">
    <property type="entry name" value="Cu-oxidase_2nd"/>
</dbReference>
<feature type="domain" description="Plastocyanin-like" evidence="8">
    <location>
        <begin position="75"/>
        <end position="184"/>
    </location>
</feature>
<feature type="chain" id="PRO_5004577383" evidence="5">
    <location>
        <begin position="19"/>
        <end position="622"/>
    </location>
</feature>
<dbReference type="CDD" id="cd13858">
    <property type="entry name" value="CuRO_1_tcLCC2_insect_like"/>
    <property type="match status" value="1"/>
</dbReference>
<evidence type="ECO:0000256" key="3">
    <source>
        <dbReference type="ARBA" id="ARBA00023002"/>
    </source>
</evidence>
<dbReference type="OMA" id="FHGINQI"/>
<evidence type="ECO:0000256" key="4">
    <source>
        <dbReference type="ARBA" id="ARBA00023008"/>
    </source>
</evidence>
<reference evidence="10" key="1">
    <citation type="submission" date="2013-02" db="EMBL/GenBank/DDBJ databases">
        <authorList>
            <person name="Hughes D."/>
        </authorList>
    </citation>
    <scope>NUCLEOTIDE SEQUENCE</scope>
    <source>
        <strain>Durham</strain>
        <strain evidence="10">NC isolate 2 -- Noor lab</strain>
    </source>
</reference>
<dbReference type="InterPro" id="IPR011707">
    <property type="entry name" value="Cu-oxidase-like_N"/>
</dbReference>
<evidence type="ECO:0000259" key="6">
    <source>
        <dbReference type="Pfam" id="PF00394"/>
    </source>
</evidence>
<dbReference type="GO" id="GO:0005507">
    <property type="term" value="F:copper ion binding"/>
    <property type="evidence" value="ECO:0007669"/>
    <property type="project" value="InterPro"/>
</dbReference>
<dbReference type="PROSITE" id="PS00079">
    <property type="entry name" value="MULTICOPPER_OXIDASE1"/>
    <property type="match status" value="1"/>
</dbReference>
<proteinExistence type="inferred from homology"/>
<evidence type="ECO:0000256" key="5">
    <source>
        <dbReference type="SAM" id="SignalP"/>
    </source>
</evidence>
<dbReference type="AlphaFoldDB" id="T1GHN8"/>
<protein>
    <submittedName>
        <fullName evidence="9">Uncharacterized protein</fullName>
    </submittedName>
</protein>
<evidence type="ECO:0000259" key="8">
    <source>
        <dbReference type="Pfam" id="PF07732"/>
    </source>
</evidence>
<name>T1GHN8_MEGSC</name>
<dbReference type="InterPro" id="IPR008972">
    <property type="entry name" value="Cupredoxin"/>
</dbReference>
<evidence type="ECO:0000256" key="1">
    <source>
        <dbReference type="ARBA" id="ARBA00010609"/>
    </source>
</evidence>
<evidence type="ECO:0000259" key="7">
    <source>
        <dbReference type="Pfam" id="PF07731"/>
    </source>
</evidence>
<dbReference type="EnsemblMetazoa" id="MESCA002946-RA">
    <property type="protein sequence ID" value="MESCA002946-PA"/>
    <property type="gene ID" value="MESCA002946"/>
</dbReference>
<accession>T1GHN8</accession>
<dbReference type="PROSITE" id="PS00080">
    <property type="entry name" value="MULTICOPPER_OXIDASE2"/>
    <property type="match status" value="1"/>
</dbReference>
<dbReference type="EMBL" id="CAQQ02059769">
    <property type="status" value="NOT_ANNOTATED_CDS"/>
    <property type="molecule type" value="Genomic_DNA"/>
</dbReference>
<dbReference type="Pfam" id="PF07731">
    <property type="entry name" value="Cu-oxidase_2"/>
    <property type="match status" value="1"/>
</dbReference>
<keyword evidence="3" id="KW-0560">Oxidoreductase</keyword>
<evidence type="ECO:0000313" key="9">
    <source>
        <dbReference type="EnsemblMetazoa" id="MESCA002946-PA"/>
    </source>
</evidence>